<keyword evidence="2" id="KW-0238">DNA-binding</keyword>
<dbReference type="InterPro" id="IPR000835">
    <property type="entry name" value="HTH_MarR-typ"/>
</dbReference>
<dbReference type="InterPro" id="IPR036390">
    <property type="entry name" value="WH_DNA-bd_sf"/>
</dbReference>
<proteinExistence type="predicted"/>
<gene>
    <name evidence="5" type="ORF">ACFO3S_23495</name>
</gene>
<keyword evidence="6" id="KW-1185">Reference proteome</keyword>
<dbReference type="RefSeq" id="WP_378101015.1">
    <property type="nucleotide sequence ID" value="NZ_JBHSEP010000024.1"/>
</dbReference>
<dbReference type="PROSITE" id="PS01117">
    <property type="entry name" value="HTH_MARR_1"/>
    <property type="match status" value="1"/>
</dbReference>
<evidence type="ECO:0000256" key="3">
    <source>
        <dbReference type="ARBA" id="ARBA00023163"/>
    </source>
</evidence>
<dbReference type="InterPro" id="IPR039422">
    <property type="entry name" value="MarR/SlyA-like"/>
</dbReference>
<dbReference type="InterPro" id="IPR023187">
    <property type="entry name" value="Tscrpt_reg_MarR-type_CS"/>
</dbReference>
<evidence type="ECO:0000313" key="5">
    <source>
        <dbReference type="EMBL" id="MFC4601227.1"/>
    </source>
</evidence>
<keyword evidence="3" id="KW-0804">Transcription</keyword>
<dbReference type="PANTHER" id="PTHR33164">
    <property type="entry name" value="TRANSCRIPTIONAL REGULATOR, MARR FAMILY"/>
    <property type="match status" value="1"/>
</dbReference>
<keyword evidence="1" id="KW-0805">Transcription regulation</keyword>
<dbReference type="SUPFAM" id="SSF46785">
    <property type="entry name" value="Winged helix' DNA-binding domain"/>
    <property type="match status" value="1"/>
</dbReference>
<sequence>MQENEELQMIFQSFREVNQAFHQSMTQTTQRLGITAIQYFVMKIVAAHPGIGLNELADKIYSVTSTASGIVDRMVRAGWLSRERPPENRRSISLTLTPKGEAMWGKASELRQSQLIAAFSQLTSEDVQQLQRIHKKIVNMIQRQREVEKHESYE</sequence>
<dbReference type="InterPro" id="IPR036388">
    <property type="entry name" value="WH-like_DNA-bd_sf"/>
</dbReference>
<evidence type="ECO:0000313" key="6">
    <source>
        <dbReference type="Proteomes" id="UP001596028"/>
    </source>
</evidence>
<evidence type="ECO:0000259" key="4">
    <source>
        <dbReference type="PROSITE" id="PS50995"/>
    </source>
</evidence>
<feature type="domain" description="HTH marR-type" evidence="4">
    <location>
        <begin position="3"/>
        <end position="139"/>
    </location>
</feature>
<dbReference type="PRINTS" id="PR00598">
    <property type="entry name" value="HTHMARR"/>
</dbReference>
<name>A0ABV9FHQ0_9BACL</name>
<organism evidence="5 6">
    <name type="scientific">Cohnella hongkongensis</name>
    <dbReference type="NCBI Taxonomy" id="178337"/>
    <lineage>
        <taxon>Bacteria</taxon>
        <taxon>Bacillati</taxon>
        <taxon>Bacillota</taxon>
        <taxon>Bacilli</taxon>
        <taxon>Bacillales</taxon>
        <taxon>Paenibacillaceae</taxon>
        <taxon>Cohnella</taxon>
    </lineage>
</organism>
<dbReference type="PROSITE" id="PS50995">
    <property type="entry name" value="HTH_MARR_2"/>
    <property type="match status" value="1"/>
</dbReference>
<dbReference type="SMART" id="SM00347">
    <property type="entry name" value="HTH_MARR"/>
    <property type="match status" value="1"/>
</dbReference>
<dbReference type="Gene3D" id="1.10.10.10">
    <property type="entry name" value="Winged helix-like DNA-binding domain superfamily/Winged helix DNA-binding domain"/>
    <property type="match status" value="1"/>
</dbReference>
<protein>
    <submittedName>
        <fullName evidence="5">MarR family winged helix-turn-helix transcriptional regulator</fullName>
    </submittedName>
</protein>
<comment type="caution">
    <text evidence="5">The sequence shown here is derived from an EMBL/GenBank/DDBJ whole genome shotgun (WGS) entry which is preliminary data.</text>
</comment>
<evidence type="ECO:0000256" key="1">
    <source>
        <dbReference type="ARBA" id="ARBA00023015"/>
    </source>
</evidence>
<reference evidence="6" key="1">
    <citation type="journal article" date="2019" name="Int. J. Syst. Evol. Microbiol.">
        <title>The Global Catalogue of Microorganisms (GCM) 10K type strain sequencing project: providing services to taxonomists for standard genome sequencing and annotation.</title>
        <authorList>
            <consortium name="The Broad Institute Genomics Platform"/>
            <consortium name="The Broad Institute Genome Sequencing Center for Infectious Disease"/>
            <person name="Wu L."/>
            <person name="Ma J."/>
        </authorList>
    </citation>
    <scope>NUCLEOTIDE SEQUENCE [LARGE SCALE GENOMIC DNA]</scope>
    <source>
        <strain evidence="6">CCUG 49571</strain>
    </source>
</reference>
<dbReference type="PANTHER" id="PTHR33164:SF99">
    <property type="entry name" value="MARR FAMILY REGULATORY PROTEIN"/>
    <property type="match status" value="1"/>
</dbReference>
<dbReference type="Proteomes" id="UP001596028">
    <property type="component" value="Unassembled WGS sequence"/>
</dbReference>
<dbReference type="EMBL" id="JBHSEP010000024">
    <property type="protein sequence ID" value="MFC4601227.1"/>
    <property type="molecule type" value="Genomic_DNA"/>
</dbReference>
<evidence type="ECO:0000256" key="2">
    <source>
        <dbReference type="ARBA" id="ARBA00023125"/>
    </source>
</evidence>
<accession>A0ABV9FHQ0</accession>
<dbReference type="Pfam" id="PF01047">
    <property type="entry name" value="MarR"/>
    <property type="match status" value="1"/>
</dbReference>